<comment type="similarity">
    <text evidence="2 8">Belongs to the 4-toluene sulfonate uptake permease (TSUP) (TC 2.A.102) family.</text>
</comment>
<evidence type="ECO:0000256" key="8">
    <source>
        <dbReference type="RuleBase" id="RU363041"/>
    </source>
</evidence>
<comment type="subcellular location">
    <subcellularLocation>
        <location evidence="1 8">Cell membrane</location>
        <topology evidence="1 8">Multi-pass membrane protein</topology>
    </subcellularLocation>
</comment>
<gene>
    <name evidence="9" type="ORF">E6C48_03780</name>
</gene>
<keyword evidence="4 8" id="KW-1003">Cell membrane</keyword>
<evidence type="ECO:0000256" key="7">
    <source>
        <dbReference type="ARBA" id="ARBA00023136"/>
    </source>
</evidence>
<dbReference type="Proteomes" id="UP000306441">
    <property type="component" value="Unassembled WGS sequence"/>
</dbReference>
<keyword evidence="10" id="KW-1185">Reference proteome</keyword>
<name>A0ABY2QCU1_9HYPH</name>
<protein>
    <recommendedName>
        <fullName evidence="8">Probable membrane transporter protein</fullName>
    </recommendedName>
</protein>
<evidence type="ECO:0000256" key="5">
    <source>
        <dbReference type="ARBA" id="ARBA00022692"/>
    </source>
</evidence>
<keyword evidence="6 8" id="KW-1133">Transmembrane helix</keyword>
<evidence type="ECO:0000256" key="6">
    <source>
        <dbReference type="ARBA" id="ARBA00022989"/>
    </source>
</evidence>
<keyword evidence="5 8" id="KW-0812">Transmembrane</keyword>
<dbReference type="PANTHER" id="PTHR30269:SF37">
    <property type="entry name" value="MEMBRANE TRANSPORTER PROTEIN"/>
    <property type="match status" value="1"/>
</dbReference>
<dbReference type="RefSeq" id="WP_136354194.1">
    <property type="nucleotide sequence ID" value="NZ_SSNY01000002.1"/>
</dbReference>
<accession>A0ABY2QCU1</accession>
<dbReference type="InterPro" id="IPR002781">
    <property type="entry name" value="TM_pro_TauE-like"/>
</dbReference>
<feature type="transmembrane region" description="Helical" evidence="8">
    <location>
        <begin position="103"/>
        <end position="121"/>
    </location>
</feature>
<evidence type="ECO:0000256" key="1">
    <source>
        <dbReference type="ARBA" id="ARBA00004651"/>
    </source>
</evidence>
<feature type="transmembrane region" description="Helical" evidence="8">
    <location>
        <begin position="133"/>
        <end position="153"/>
    </location>
</feature>
<feature type="transmembrane region" description="Helical" evidence="8">
    <location>
        <begin position="27"/>
        <end position="56"/>
    </location>
</feature>
<dbReference type="EMBL" id="SSNY01000002">
    <property type="protein sequence ID" value="THF58786.1"/>
    <property type="molecule type" value="Genomic_DNA"/>
</dbReference>
<organism evidence="9 10">
    <name type="scientific">Ollibium composti</name>
    <dbReference type="NCBI Taxonomy" id="2675109"/>
    <lineage>
        <taxon>Bacteria</taxon>
        <taxon>Pseudomonadati</taxon>
        <taxon>Pseudomonadota</taxon>
        <taxon>Alphaproteobacteria</taxon>
        <taxon>Hyphomicrobiales</taxon>
        <taxon>Phyllobacteriaceae</taxon>
        <taxon>Ollibium</taxon>
    </lineage>
</organism>
<dbReference type="InterPro" id="IPR052017">
    <property type="entry name" value="TSUP"/>
</dbReference>
<dbReference type="PANTHER" id="PTHR30269">
    <property type="entry name" value="TRANSMEMBRANE PROTEIN YFCA"/>
    <property type="match status" value="1"/>
</dbReference>
<proteinExistence type="inferred from homology"/>
<evidence type="ECO:0000313" key="10">
    <source>
        <dbReference type="Proteomes" id="UP000306441"/>
    </source>
</evidence>
<keyword evidence="7 8" id="KW-0472">Membrane</keyword>
<comment type="caution">
    <text evidence="9">The sequence shown here is derived from an EMBL/GenBank/DDBJ whole genome shotgun (WGS) entry which is preliminary data.</text>
</comment>
<evidence type="ECO:0000256" key="4">
    <source>
        <dbReference type="ARBA" id="ARBA00022475"/>
    </source>
</evidence>
<evidence type="ECO:0000313" key="9">
    <source>
        <dbReference type="EMBL" id="THF58786.1"/>
    </source>
</evidence>
<evidence type="ECO:0000256" key="2">
    <source>
        <dbReference type="ARBA" id="ARBA00009142"/>
    </source>
</evidence>
<reference evidence="9 10" key="1">
    <citation type="submission" date="2019-04" db="EMBL/GenBank/DDBJ databases">
        <title>Mesorhizobium composti sp. nov., isolated from compost.</title>
        <authorList>
            <person name="Lin S.-Y."/>
            <person name="Hameed A."/>
            <person name="Hsieh Y.-T."/>
            <person name="Young C.-C."/>
        </authorList>
    </citation>
    <scope>NUCLEOTIDE SEQUENCE [LARGE SCALE GENOMIC DNA]</scope>
    <source>
        <strain evidence="9 10">CC-YTH430</strain>
    </source>
</reference>
<keyword evidence="3" id="KW-0813">Transport</keyword>
<feature type="transmembrane region" description="Helical" evidence="8">
    <location>
        <begin position="229"/>
        <end position="253"/>
    </location>
</feature>
<feature type="transmembrane region" description="Helical" evidence="8">
    <location>
        <begin position="77"/>
        <end position="97"/>
    </location>
</feature>
<evidence type="ECO:0000256" key="3">
    <source>
        <dbReference type="ARBA" id="ARBA00022448"/>
    </source>
</evidence>
<sequence>MSLGALAAFLFIAGVAAYVQTITGFAFGLVMMGLIALVGLLPLPDAAAMVGLLTLVNATQMMLHGGRHHVARHLLRLVLSASLPTLVIGYFLLEWLADTRADALKVVLGIIIMASSLQLAVQRKALPRQSSDASFVGFGIISGVMGGLFSTGGPPLVYHFYRQPMPTAKIRETLVAAFGAAQVVRLSLVALSGNIPPPSTLAGVAAVPVVMGMTYAARRWPPPLSAAALKVVVFVLLFLSGVSLALPAALRLLGV</sequence>
<dbReference type="Pfam" id="PF01925">
    <property type="entry name" value="TauE"/>
    <property type="match status" value="1"/>
</dbReference>